<dbReference type="RefSeq" id="WP_408977043.1">
    <property type="nucleotide sequence ID" value="NZ_JBJUVG010000003.1"/>
</dbReference>
<evidence type="ECO:0000256" key="1">
    <source>
        <dbReference type="SAM" id="SignalP"/>
    </source>
</evidence>
<proteinExistence type="predicted"/>
<feature type="chain" id="PRO_5047110738" description="Copper amine oxidase N-terminal domain-containing protein" evidence="1">
    <location>
        <begin position="27"/>
        <end position="528"/>
    </location>
</feature>
<name>A0ABW9GXS9_9FIRM</name>
<protein>
    <recommendedName>
        <fullName evidence="4">Copper amine oxidase N-terminal domain-containing protein</fullName>
    </recommendedName>
</protein>
<evidence type="ECO:0000313" key="3">
    <source>
        <dbReference type="Proteomes" id="UP001631949"/>
    </source>
</evidence>
<keyword evidence="3" id="KW-1185">Reference proteome</keyword>
<dbReference type="Proteomes" id="UP001631949">
    <property type="component" value="Unassembled WGS sequence"/>
</dbReference>
<sequence length="528" mass="57412">MFKKTQFILVGLACLLALAAGAPALAQDNPAPATANAKVPADKQVVQPAPTDSQVIVNGQALSPGDQAAGISLVDNTTMISDRLLPRLHFSAIRDGHAVTVTSLTGTTSQWTLDQTTYMVNQNPAQAPAAPYEDGPYVYLPLRALVETVGTVNWSPDSRSITILTPTKVLKPDKTLSVTGPTPALKAEAPQVDKVIDRLADGSLLTGDAQLNSGGYSKLYHRGRVILTGKNKLGVLTNPTLIPTADRLVWQETASTDSPGGMPFNLYEAPLANPGQARLIADQLYPDIDKLAANENWIVYTTGLKDKPGASAQLRAYNRKTGDYQVLDTLKDPHRYYLDVQLDQDRVVWTIGQGGLSESMVLCDLTKPGSAKMISEGYAFRDPVLKDNQLVASREMRTLKGRTEEVWHYDLDAGRWTWRLDPTLDLLPQSKSFFIQKVLFSDHYLALFPVDRTGDDQAFTRLSVLDLKTGTLAPLALNEGALPLINASKDRPNTRRISAIRPGADGSLHLQTYAQENSQADSLFISIA</sequence>
<accession>A0ABW9GXS9</accession>
<evidence type="ECO:0000313" key="2">
    <source>
        <dbReference type="EMBL" id="MFM9413427.1"/>
    </source>
</evidence>
<dbReference type="EMBL" id="JBJUVG010000003">
    <property type="protein sequence ID" value="MFM9413427.1"/>
    <property type="molecule type" value="Genomic_DNA"/>
</dbReference>
<gene>
    <name evidence="2" type="ORF">ACKQTC_03500</name>
</gene>
<evidence type="ECO:0008006" key="4">
    <source>
        <dbReference type="Google" id="ProtNLM"/>
    </source>
</evidence>
<keyword evidence="1" id="KW-0732">Signal</keyword>
<feature type="signal peptide" evidence="1">
    <location>
        <begin position="1"/>
        <end position="26"/>
    </location>
</feature>
<organism evidence="2 3">
    <name type="scientific">Peptococcus simiae</name>
    <dbReference type="NCBI Taxonomy" id="1643805"/>
    <lineage>
        <taxon>Bacteria</taxon>
        <taxon>Bacillati</taxon>
        <taxon>Bacillota</taxon>
        <taxon>Clostridia</taxon>
        <taxon>Eubacteriales</taxon>
        <taxon>Peptococcaceae</taxon>
        <taxon>Peptococcus</taxon>
    </lineage>
</organism>
<comment type="caution">
    <text evidence="2">The sequence shown here is derived from an EMBL/GenBank/DDBJ whole genome shotgun (WGS) entry which is preliminary data.</text>
</comment>
<reference evidence="2 3" key="1">
    <citation type="journal article" date="2016" name="Int. J. Syst. Evol. Microbiol.">
        <title>Peptococcus simiae sp. nov., isolated from rhesus macaque faeces and emended description of the genus Peptococcus.</title>
        <authorList>
            <person name="Shkoporov A.N."/>
            <person name="Efimov B.A."/>
            <person name="Kondova I."/>
            <person name="Ouwerling B."/>
            <person name="Chaplin A.V."/>
            <person name="Shcherbakova V.A."/>
            <person name="Langermans J.A.M."/>
        </authorList>
    </citation>
    <scope>NUCLEOTIDE SEQUENCE [LARGE SCALE GENOMIC DNA]</scope>
    <source>
        <strain evidence="2 3">M108</strain>
    </source>
</reference>